<feature type="region of interest" description="Disordered" evidence="1">
    <location>
        <begin position="89"/>
        <end position="119"/>
    </location>
</feature>
<sequence>MFATATKEKGTNLRAATCQLLIGSKFAIVVANNDCKAISLAVIKNRIGANFEMDVDPITPYICQAIVGCDKGRGTSRVTRSLTGRWPRRCQRLRTAQNHEHPRSLESQKKRRQSARRSPSRRRWRFLRWRS</sequence>
<dbReference type="AlphaFoldDB" id="A0A5K3FQV8"/>
<dbReference type="WBParaSite" id="MCU_010748-RA">
    <property type="protein sequence ID" value="MCU_010748-RA"/>
    <property type="gene ID" value="MCU_010748"/>
</dbReference>
<reference evidence="2" key="1">
    <citation type="submission" date="2019-11" db="UniProtKB">
        <authorList>
            <consortium name="WormBaseParasite"/>
        </authorList>
    </citation>
    <scope>IDENTIFICATION</scope>
</reference>
<proteinExistence type="predicted"/>
<protein>
    <submittedName>
        <fullName evidence="2">Ribosomal_L7Ae domain-containing protein</fullName>
    </submittedName>
</protein>
<organism evidence="2">
    <name type="scientific">Mesocestoides corti</name>
    <name type="common">Flatworm</name>
    <dbReference type="NCBI Taxonomy" id="53468"/>
    <lineage>
        <taxon>Eukaryota</taxon>
        <taxon>Metazoa</taxon>
        <taxon>Spiralia</taxon>
        <taxon>Lophotrochozoa</taxon>
        <taxon>Platyhelminthes</taxon>
        <taxon>Cestoda</taxon>
        <taxon>Eucestoda</taxon>
        <taxon>Cyclophyllidea</taxon>
        <taxon>Mesocestoididae</taxon>
        <taxon>Mesocestoides</taxon>
    </lineage>
</organism>
<name>A0A5K3FQV8_MESCO</name>
<accession>A0A5K3FQV8</accession>
<evidence type="ECO:0000256" key="1">
    <source>
        <dbReference type="SAM" id="MobiDB-lite"/>
    </source>
</evidence>
<feature type="compositionally biased region" description="Basic and acidic residues" evidence="1">
    <location>
        <begin position="97"/>
        <end position="108"/>
    </location>
</feature>
<evidence type="ECO:0000313" key="2">
    <source>
        <dbReference type="WBParaSite" id="MCU_010748-RA"/>
    </source>
</evidence>
<feature type="compositionally biased region" description="Basic residues" evidence="1">
    <location>
        <begin position="109"/>
        <end position="119"/>
    </location>
</feature>